<protein>
    <submittedName>
        <fullName evidence="1">Uncharacterized protein</fullName>
    </submittedName>
</protein>
<evidence type="ECO:0000313" key="1">
    <source>
        <dbReference type="EMBL" id="XDJ14890.1"/>
    </source>
</evidence>
<accession>A0AB39CDH8</accession>
<proteinExistence type="predicted"/>
<reference evidence="1" key="1">
    <citation type="submission" date="2024-07" db="EMBL/GenBank/DDBJ databases">
        <authorList>
            <person name="Bringhurst R.M."/>
            <person name="Homer T.E."/>
        </authorList>
    </citation>
    <scope>NUCLEOTIDE SEQUENCE</scope>
</reference>
<sequence length="217" mass="25006">MSKNYNRMTARPNRKNRPETLLRLLMSTSYPHSSLADLMFAFSKHSGPEDADELESIADQMTNVERQFGMTDFIRSIEILRNKEQVTLVLRALDFDPSVREIVDNNKTHIELARVAFHLEDAEAKLTDLDGLSELLIQMFRKAQNENPKQDRIWRLRQRPTQKGNAKLGNTDIPAVEEQIDTNTAKALITTSLSKSRFHIVLTHNTVLLFDQQRSMK</sequence>
<dbReference type="EMBL" id="PQ015378">
    <property type="protein sequence ID" value="XDJ14890.1"/>
    <property type="molecule type" value="Genomic_DNA"/>
</dbReference>
<organism evidence="1">
    <name type="scientific">Pseudomonas phage RVTF4</name>
    <dbReference type="NCBI Taxonomy" id="3236931"/>
    <lineage>
        <taxon>Viruses</taxon>
    </lineage>
</organism>
<name>A0AB39CDH8_9VIRU</name>